<feature type="transmembrane region" description="Helical" evidence="5">
    <location>
        <begin position="323"/>
        <end position="341"/>
    </location>
</feature>
<dbReference type="Proteomes" id="UP000785679">
    <property type="component" value="Unassembled WGS sequence"/>
</dbReference>
<feature type="transmembrane region" description="Helical" evidence="5">
    <location>
        <begin position="353"/>
        <end position="375"/>
    </location>
</feature>
<dbReference type="InterPro" id="IPR020846">
    <property type="entry name" value="MFS_dom"/>
</dbReference>
<evidence type="ECO:0000259" key="6">
    <source>
        <dbReference type="PROSITE" id="PS50850"/>
    </source>
</evidence>
<feature type="transmembrane region" description="Helical" evidence="5">
    <location>
        <begin position="44"/>
        <end position="64"/>
    </location>
</feature>
<feature type="transmembrane region" description="Helical" evidence="5">
    <location>
        <begin position="293"/>
        <end position="311"/>
    </location>
</feature>
<dbReference type="Pfam" id="PF07690">
    <property type="entry name" value="MFS_1"/>
    <property type="match status" value="1"/>
</dbReference>
<feature type="transmembrane region" description="Helical" evidence="5">
    <location>
        <begin position="413"/>
        <end position="433"/>
    </location>
</feature>
<evidence type="ECO:0000256" key="2">
    <source>
        <dbReference type="ARBA" id="ARBA00022692"/>
    </source>
</evidence>
<dbReference type="InterPro" id="IPR036259">
    <property type="entry name" value="MFS_trans_sf"/>
</dbReference>
<organism evidence="7 8">
    <name type="scientific">Halteria grandinella</name>
    <dbReference type="NCBI Taxonomy" id="5974"/>
    <lineage>
        <taxon>Eukaryota</taxon>
        <taxon>Sar</taxon>
        <taxon>Alveolata</taxon>
        <taxon>Ciliophora</taxon>
        <taxon>Intramacronucleata</taxon>
        <taxon>Spirotrichea</taxon>
        <taxon>Stichotrichia</taxon>
        <taxon>Sporadotrichida</taxon>
        <taxon>Halteriidae</taxon>
        <taxon>Halteria</taxon>
    </lineage>
</organism>
<protein>
    <recommendedName>
        <fullName evidence="6">Major facilitator superfamily (MFS) profile domain-containing protein</fullName>
    </recommendedName>
</protein>
<keyword evidence="8" id="KW-1185">Reference proteome</keyword>
<evidence type="ECO:0000313" key="8">
    <source>
        <dbReference type="Proteomes" id="UP000785679"/>
    </source>
</evidence>
<dbReference type="SUPFAM" id="SSF103473">
    <property type="entry name" value="MFS general substrate transporter"/>
    <property type="match status" value="1"/>
</dbReference>
<name>A0A8J8NTJ5_HALGN</name>
<evidence type="ECO:0000256" key="3">
    <source>
        <dbReference type="ARBA" id="ARBA00022989"/>
    </source>
</evidence>
<feature type="transmembrane region" description="Helical" evidence="5">
    <location>
        <begin position="101"/>
        <end position="121"/>
    </location>
</feature>
<feature type="transmembrane region" description="Helical" evidence="5">
    <location>
        <begin position="263"/>
        <end position="287"/>
    </location>
</feature>
<evidence type="ECO:0000256" key="4">
    <source>
        <dbReference type="ARBA" id="ARBA00023136"/>
    </source>
</evidence>
<dbReference type="PANTHER" id="PTHR24064">
    <property type="entry name" value="SOLUTE CARRIER FAMILY 22 MEMBER"/>
    <property type="match status" value="1"/>
</dbReference>
<evidence type="ECO:0000256" key="5">
    <source>
        <dbReference type="SAM" id="Phobius"/>
    </source>
</evidence>
<dbReference type="GO" id="GO:0022857">
    <property type="term" value="F:transmembrane transporter activity"/>
    <property type="evidence" value="ECO:0007669"/>
    <property type="project" value="InterPro"/>
</dbReference>
<feature type="transmembrane region" description="Helical" evidence="5">
    <location>
        <begin position="76"/>
        <end position="95"/>
    </location>
</feature>
<dbReference type="Gene3D" id="1.20.1250.20">
    <property type="entry name" value="MFS general substrate transporter like domains"/>
    <property type="match status" value="1"/>
</dbReference>
<proteinExistence type="predicted"/>
<reference evidence="7" key="1">
    <citation type="submission" date="2019-06" db="EMBL/GenBank/DDBJ databases">
        <authorList>
            <person name="Zheng W."/>
        </authorList>
    </citation>
    <scope>NUCLEOTIDE SEQUENCE</scope>
    <source>
        <strain evidence="7">QDHG01</strain>
    </source>
</reference>
<dbReference type="OrthoDB" id="5296287at2759"/>
<feature type="domain" description="Major facilitator superfamily (MFS) profile" evidence="6">
    <location>
        <begin position="1"/>
        <end position="438"/>
    </location>
</feature>
<dbReference type="PROSITE" id="PS50850">
    <property type="entry name" value="MFS"/>
    <property type="match status" value="1"/>
</dbReference>
<accession>A0A8J8NTJ5</accession>
<feature type="transmembrane region" description="Helical" evidence="5">
    <location>
        <begin position="162"/>
        <end position="182"/>
    </location>
</feature>
<keyword evidence="4 5" id="KW-0472">Membrane</keyword>
<comment type="caution">
    <text evidence="7">The sequence shown here is derived from an EMBL/GenBank/DDBJ whole genome shotgun (WGS) entry which is preliminary data.</text>
</comment>
<evidence type="ECO:0000313" key="7">
    <source>
        <dbReference type="EMBL" id="TNV81496.1"/>
    </source>
</evidence>
<keyword evidence="2 5" id="KW-0812">Transmembrane</keyword>
<sequence length="450" mass="51534">MQNGGGNPEDYDFEGVFESQIDWQNQYSLRNWITRLNLDCRGDALIISLFGSYEFFGQLVACMVFPPLADLFGRKLFTFIGMGLQTFVFIGLIAFKKYQAYYLLIFVLGNAVIIRYLIAYAHLMEFVAQKQNLITGVFLFLDGLVYIYSPMFLMYIVHSTQYFVWIALGISLFSIFLLGFIFHMPESLKYSLAKQDISKFENDMDYICEMNKATDAQRDHINQLVIRYCDQVRLEKQSAKAEKEAQLGQRQKISRLCKDKESLYNLALMIVTWVSTSFTYFLVIFLVKYLPGSLYMNQMVSGFSVIGYLIVPMLAPKFDNRRIMLMGYIISIVFLMAMLLYETEFLETAGEFTYSVIFFLFKTGVSMVFISLFVIHQDLFSTKFLATSYGLCNTVSRVATLAAPIAAEISNRAIPVGIMLALNVIALIAAYFLKMKDIRRHTQLSSASSL</sequence>
<comment type="subcellular location">
    <subcellularLocation>
        <location evidence="1">Membrane</location>
        <topology evidence="1">Multi-pass membrane protein</topology>
    </subcellularLocation>
</comment>
<keyword evidence="3 5" id="KW-1133">Transmembrane helix</keyword>
<dbReference type="GO" id="GO:0016020">
    <property type="term" value="C:membrane"/>
    <property type="evidence" value="ECO:0007669"/>
    <property type="project" value="UniProtKB-SubCell"/>
</dbReference>
<dbReference type="EMBL" id="RRYP01006070">
    <property type="protein sequence ID" value="TNV81496.1"/>
    <property type="molecule type" value="Genomic_DNA"/>
</dbReference>
<dbReference type="InterPro" id="IPR011701">
    <property type="entry name" value="MFS"/>
</dbReference>
<feature type="transmembrane region" description="Helical" evidence="5">
    <location>
        <begin position="133"/>
        <end position="156"/>
    </location>
</feature>
<dbReference type="AlphaFoldDB" id="A0A8J8NTJ5"/>
<gene>
    <name evidence="7" type="ORF">FGO68_gene8179</name>
</gene>
<evidence type="ECO:0000256" key="1">
    <source>
        <dbReference type="ARBA" id="ARBA00004141"/>
    </source>
</evidence>